<protein>
    <submittedName>
        <fullName evidence="1">Uncharacterized protein</fullName>
    </submittedName>
</protein>
<proteinExistence type="predicted"/>
<reference evidence="2" key="1">
    <citation type="journal article" date="2012" name="Science">
        <title>The Paleozoic origin of enzymatic lignin decomposition reconstructed from 31 fungal genomes.</title>
        <authorList>
            <person name="Floudas D."/>
            <person name="Binder M."/>
            <person name="Riley R."/>
            <person name="Barry K."/>
            <person name="Blanchette R.A."/>
            <person name="Henrissat B."/>
            <person name="Martinez A.T."/>
            <person name="Otillar R."/>
            <person name="Spatafora J.W."/>
            <person name="Yadav J.S."/>
            <person name="Aerts A."/>
            <person name="Benoit I."/>
            <person name="Boyd A."/>
            <person name="Carlson A."/>
            <person name="Copeland A."/>
            <person name="Coutinho P.M."/>
            <person name="de Vries R.P."/>
            <person name="Ferreira P."/>
            <person name="Findley K."/>
            <person name="Foster B."/>
            <person name="Gaskell J."/>
            <person name="Glotzer D."/>
            <person name="Gorecki P."/>
            <person name="Heitman J."/>
            <person name="Hesse C."/>
            <person name="Hori C."/>
            <person name="Igarashi K."/>
            <person name="Jurgens J.A."/>
            <person name="Kallen N."/>
            <person name="Kersten P."/>
            <person name="Kohler A."/>
            <person name="Kuees U."/>
            <person name="Kumar T.K.A."/>
            <person name="Kuo A."/>
            <person name="LaButti K."/>
            <person name="Larrondo L.F."/>
            <person name="Lindquist E."/>
            <person name="Ling A."/>
            <person name="Lombard V."/>
            <person name="Lucas S."/>
            <person name="Lundell T."/>
            <person name="Martin R."/>
            <person name="McLaughlin D.J."/>
            <person name="Morgenstern I."/>
            <person name="Morin E."/>
            <person name="Murat C."/>
            <person name="Nagy L.G."/>
            <person name="Nolan M."/>
            <person name="Ohm R.A."/>
            <person name="Patyshakuliyeva A."/>
            <person name="Rokas A."/>
            <person name="Ruiz-Duenas F.J."/>
            <person name="Sabat G."/>
            <person name="Salamov A."/>
            <person name="Samejima M."/>
            <person name="Schmutz J."/>
            <person name="Slot J.C."/>
            <person name="St John F."/>
            <person name="Stenlid J."/>
            <person name="Sun H."/>
            <person name="Sun S."/>
            <person name="Syed K."/>
            <person name="Tsang A."/>
            <person name="Wiebenga A."/>
            <person name="Young D."/>
            <person name="Pisabarro A."/>
            <person name="Eastwood D.C."/>
            <person name="Martin F."/>
            <person name="Cullen D."/>
            <person name="Grigoriev I.V."/>
            <person name="Hibbett D.S."/>
        </authorList>
    </citation>
    <scope>NUCLEOTIDE SEQUENCE [LARGE SCALE GENOMIC DNA]</scope>
    <source>
        <strain evidence="2">TFB10046</strain>
    </source>
</reference>
<sequence length="464" mass="50977">MYRQLNALALPLAVTHVCRRWRSVALDHAHLWTKVFWDAGDSVEAALAFLERSRNAPLTVNMAFETSRMSSDGLSVFGAVSAQFCRVTKLSIRMSRELIENPAISTLFAIGPTPLLIPGLRDLSIEVLGTHSSQDWPRLNIASPSLTHLYLGWVLPLSWGSVLSPSTTHVTLRSLVIQCGDLQQVLELAPNLHTLRMVLLHVVADTVKSPGMNLPSSSAGSARTVDSLQLHYVTGESLGFVQHVIPITTQIREVIVGTSFVNTPADVAFDFLHISDLSNITSLRLLPGDFSVSTASGLARAVQGDLTEELLERLYSLCSTQPILSTLREASVCISQWDTLLGLVFDSDVGNTLPSLERIVLSVGQDRFRFDEMSVGYDGLRIFLPRWTTLEVIADGGRPPTIDLVRYTIRALDCLQPTPLTSIHVEFSNRNTGEDDWDSEDDYATIFSELYHAETAHAGLGVSD</sequence>
<accession>J0CYR5</accession>
<organism evidence="1 2">
    <name type="scientific">Auricularia subglabra (strain TFB-10046 / SS5)</name>
    <name type="common">White-rot fungus</name>
    <name type="synonym">Auricularia delicata (strain TFB10046)</name>
    <dbReference type="NCBI Taxonomy" id="717982"/>
    <lineage>
        <taxon>Eukaryota</taxon>
        <taxon>Fungi</taxon>
        <taxon>Dikarya</taxon>
        <taxon>Basidiomycota</taxon>
        <taxon>Agaricomycotina</taxon>
        <taxon>Agaricomycetes</taxon>
        <taxon>Auriculariales</taxon>
        <taxon>Auriculariaceae</taxon>
        <taxon>Auricularia</taxon>
    </lineage>
</organism>
<name>J0CYR5_AURST</name>
<dbReference type="AlphaFoldDB" id="J0CYR5"/>
<gene>
    <name evidence="1" type="ORF">AURDEDRAFT_174509</name>
</gene>
<evidence type="ECO:0000313" key="2">
    <source>
        <dbReference type="Proteomes" id="UP000006514"/>
    </source>
</evidence>
<evidence type="ECO:0000313" key="1">
    <source>
        <dbReference type="EMBL" id="EJD36458.1"/>
    </source>
</evidence>
<dbReference type="OrthoDB" id="2884925at2759"/>
<dbReference type="KEGG" id="adl:AURDEDRAFT_174509"/>
<dbReference type="EMBL" id="JH687861">
    <property type="protein sequence ID" value="EJD36458.1"/>
    <property type="molecule type" value="Genomic_DNA"/>
</dbReference>
<keyword evidence="2" id="KW-1185">Reference proteome</keyword>
<dbReference type="eggNOG" id="ENOG502RC7W">
    <property type="taxonomic scope" value="Eukaryota"/>
</dbReference>
<dbReference type="InParanoid" id="J0CYR5"/>
<dbReference type="Proteomes" id="UP000006514">
    <property type="component" value="Unassembled WGS sequence"/>
</dbReference>